<dbReference type="InterPro" id="IPR023395">
    <property type="entry name" value="MCP_dom_sf"/>
</dbReference>
<evidence type="ECO:0000256" key="7">
    <source>
        <dbReference type="ARBA" id="ARBA00023136"/>
    </source>
</evidence>
<organism evidence="11 12">
    <name type="scientific">Ostreobium quekettii</name>
    <dbReference type="NCBI Taxonomy" id="121088"/>
    <lineage>
        <taxon>Eukaryota</taxon>
        <taxon>Viridiplantae</taxon>
        <taxon>Chlorophyta</taxon>
        <taxon>core chlorophytes</taxon>
        <taxon>Ulvophyceae</taxon>
        <taxon>TCBD clade</taxon>
        <taxon>Bryopsidales</taxon>
        <taxon>Ostreobineae</taxon>
        <taxon>Ostreobiaceae</taxon>
        <taxon>Ostreobium</taxon>
    </lineage>
</organism>
<keyword evidence="3 9" id="KW-0813">Transport</keyword>
<evidence type="ECO:0000313" key="11">
    <source>
        <dbReference type="EMBL" id="CAD7699193.1"/>
    </source>
</evidence>
<dbReference type="Pfam" id="PF00153">
    <property type="entry name" value="Mito_carr"/>
    <property type="match status" value="1"/>
</dbReference>
<dbReference type="Proteomes" id="UP000708148">
    <property type="component" value="Unassembled WGS sequence"/>
</dbReference>
<feature type="transmembrane region" description="Helical" evidence="10">
    <location>
        <begin position="21"/>
        <end position="40"/>
    </location>
</feature>
<evidence type="ECO:0000256" key="4">
    <source>
        <dbReference type="ARBA" id="ARBA00022692"/>
    </source>
</evidence>
<keyword evidence="6 10" id="KW-1133">Transmembrane helix</keyword>
<evidence type="ECO:0000256" key="9">
    <source>
        <dbReference type="RuleBase" id="RU000488"/>
    </source>
</evidence>
<comment type="subcellular location">
    <subcellularLocation>
        <location evidence="1">Membrane</location>
        <topology evidence="1">Multi-pass membrane protein</topology>
    </subcellularLocation>
</comment>
<evidence type="ECO:0000256" key="6">
    <source>
        <dbReference type="ARBA" id="ARBA00022989"/>
    </source>
</evidence>
<dbReference type="InterPro" id="IPR018108">
    <property type="entry name" value="MCP_transmembrane"/>
</dbReference>
<name>A0A8S1J6N9_9CHLO</name>
<reference evidence="11" key="1">
    <citation type="submission" date="2020-12" db="EMBL/GenBank/DDBJ databases">
        <authorList>
            <person name="Iha C."/>
        </authorList>
    </citation>
    <scope>NUCLEOTIDE SEQUENCE</scope>
</reference>
<keyword evidence="4 8" id="KW-0812">Transmembrane</keyword>
<keyword evidence="7 8" id="KW-0472">Membrane</keyword>
<evidence type="ECO:0000256" key="5">
    <source>
        <dbReference type="ARBA" id="ARBA00022737"/>
    </source>
</evidence>
<dbReference type="AlphaFoldDB" id="A0A8S1J6N9"/>
<feature type="repeat" description="Solcar" evidence="8">
    <location>
        <begin position="19"/>
        <end position="102"/>
    </location>
</feature>
<dbReference type="PROSITE" id="PS50920">
    <property type="entry name" value="SOLCAR"/>
    <property type="match status" value="1"/>
</dbReference>
<evidence type="ECO:0000256" key="10">
    <source>
        <dbReference type="SAM" id="Phobius"/>
    </source>
</evidence>
<dbReference type="PANTHER" id="PTHR45667">
    <property type="entry name" value="S-ADENOSYLMETHIONINE MITOCHONDRIAL CARRIER PROTEIN"/>
    <property type="match status" value="1"/>
</dbReference>
<dbReference type="GO" id="GO:0016020">
    <property type="term" value="C:membrane"/>
    <property type="evidence" value="ECO:0007669"/>
    <property type="project" value="UniProtKB-SubCell"/>
</dbReference>
<keyword evidence="12" id="KW-1185">Reference proteome</keyword>
<evidence type="ECO:0000256" key="2">
    <source>
        <dbReference type="ARBA" id="ARBA00006375"/>
    </source>
</evidence>
<comment type="similarity">
    <text evidence="2 9">Belongs to the mitochondrial carrier (TC 2.A.29) family.</text>
</comment>
<comment type="caution">
    <text evidence="11">The sequence shown here is derived from an EMBL/GenBank/DDBJ whole genome shotgun (WGS) entry which is preliminary data.</text>
</comment>
<sequence length="136" mass="15756">MLRGRLRVSLERRREKKKLQTWEHLVLGGACGACAAVLTMPLDVAKTTIQCGRTKAPLFQALTITLQEKGMKGLFAGLYPRITQVATMSAVFFTLFEFWKLQLKPQRFRDPEDRLLGSKIYGKRRRKVWKRQFVVE</sequence>
<accession>A0A8S1J6N9</accession>
<feature type="transmembrane region" description="Helical" evidence="10">
    <location>
        <begin position="78"/>
        <end position="99"/>
    </location>
</feature>
<evidence type="ECO:0000256" key="1">
    <source>
        <dbReference type="ARBA" id="ARBA00004141"/>
    </source>
</evidence>
<keyword evidence="5" id="KW-0677">Repeat</keyword>
<evidence type="ECO:0000256" key="3">
    <source>
        <dbReference type="ARBA" id="ARBA00022448"/>
    </source>
</evidence>
<dbReference type="EMBL" id="CAJHUC010000969">
    <property type="protein sequence ID" value="CAD7699193.1"/>
    <property type="molecule type" value="Genomic_DNA"/>
</dbReference>
<gene>
    <name evidence="11" type="ORF">OSTQU699_LOCUS4552</name>
</gene>
<evidence type="ECO:0000256" key="8">
    <source>
        <dbReference type="PROSITE-ProRule" id="PRU00282"/>
    </source>
</evidence>
<evidence type="ECO:0000313" key="12">
    <source>
        <dbReference type="Proteomes" id="UP000708148"/>
    </source>
</evidence>
<dbReference type="OrthoDB" id="415315at2759"/>
<proteinExistence type="inferred from homology"/>
<protein>
    <submittedName>
        <fullName evidence="11">Uncharacterized protein</fullName>
    </submittedName>
</protein>
<dbReference type="SUPFAM" id="SSF103506">
    <property type="entry name" value="Mitochondrial carrier"/>
    <property type="match status" value="1"/>
</dbReference>
<dbReference type="Gene3D" id="1.50.40.10">
    <property type="entry name" value="Mitochondrial carrier domain"/>
    <property type="match status" value="1"/>
</dbReference>